<feature type="transmembrane region" description="Helical" evidence="5">
    <location>
        <begin position="110"/>
        <end position="132"/>
    </location>
</feature>
<proteinExistence type="predicted"/>
<dbReference type="Proteomes" id="UP000244978">
    <property type="component" value="Unassembled WGS sequence"/>
</dbReference>
<feature type="transmembrane region" description="Helical" evidence="5">
    <location>
        <begin position="86"/>
        <end position="104"/>
    </location>
</feature>
<dbReference type="PROSITE" id="PS00217">
    <property type="entry name" value="SUGAR_TRANSPORT_2"/>
    <property type="match status" value="1"/>
</dbReference>
<sequence>MDIKARIESAPMSRAQIGIVAICLALNFIDGYDVLVMAFSASAITESWSLSGAQLGILISSALAGMAIGAIFVAQLADRIGRRKMVLIATAVITLGMFASAFAPTYEVLLAFRVLTGIAVGSMQSNLNVLVAEYSNAKRRATAVSIYSTGQPIGGVIGGIIVAALLVHFEWHAGFIFGGIITLIMLPIVYLWLPESIDYLDAKRPEGAREKINTILARLGQATVTELPARAAGALAPKTGLAEVFRNGQATKTILLAIAYMMIMGSFYFANSWTPKLLSQSGYSSTQGIQAGVLFSIGAIIGSLVFAYIGARFSLKRTLSVMFVLAAAAFVFFGAFAHELTPAMIAAVLVGIFTNAAIAGMFSIGPVMYETSVRATAVGFITGIGRSATIVSPILAGALVDAGWAPGSIYFLFVVPLLVGAVAIAMVRRPVLGTGTTAVAAVPNLRASEELAESR</sequence>
<dbReference type="GO" id="GO:0005886">
    <property type="term" value="C:plasma membrane"/>
    <property type="evidence" value="ECO:0007669"/>
    <property type="project" value="UniProtKB-SubCell"/>
</dbReference>
<dbReference type="SUPFAM" id="SSF103473">
    <property type="entry name" value="MFS general substrate transporter"/>
    <property type="match status" value="1"/>
</dbReference>
<protein>
    <submittedName>
        <fullName evidence="7">MFS transporter</fullName>
    </submittedName>
</protein>
<feature type="transmembrane region" description="Helical" evidence="5">
    <location>
        <begin position="173"/>
        <end position="193"/>
    </location>
</feature>
<dbReference type="InterPro" id="IPR020846">
    <property type="entry name" value="MFS_dom"/>
</dbReference>
<evidence type="ECO:0000256" key="4">
    <source>
        <dbReference type="ARBA" id="ARBA00023136"/>
    </source>
</evidence>
<feature type="transmembrane region" description="Helical" evidence="5">
    <location>
        <begin position="253"/>
        <end position="271"/>
    </location>
</feature>
<feature type="domain" description="Major facilitator superfamily (MFS) profile" evidence="6">
    <location>
        <begin position="19"/>
        <end position="432"/>
    </location>
</feature>
<organism evidence="7 8">
    <name type="scientific">Homoserinimonas hongtaonis</name>
    <dbReference type="NCBI Taxonomy" id="2079791"/>
    <lineage>
        <taxon>Bacteria</taxon>
        <taxon>Bacillati</taxon>
        <taxon>Actinomycetota</taxon>
        <taxon>Actinomycetes</taxon>
        <taxon>Micrococcales</taxon>
        <taxon>Microbacteriaceae</taxon>
        <taxon>Homoserinimonas</taxon>
    </lineage>
</organism>
<keyword evidence="8" id="KW-1185">Reference proteome</keyword>
<evidence type="ECO:0000313" key="7">
    <source>
        <dbReference type="EMBL" id="PWB98258.1"/>
    </source>
</evidence>
<accession>A0A2U1T323</accession>
<dbReference type="InterPro" id="IPR005829">
    <property type="entry name" value="Sugar_transporter_CS"/>
</dbReference>
<feature type="transmembrane region" description="Helical" evidence="5">
    <location>
        <begin position="408"/>
        <end position="427"/>
    </location>
</feature>
<evidence type="ECO:0000313" key="8">
    <source>
        <dbReference type="Proteomes" id="UP000244978"/>
    </source>
</evidence>
<dbReference type="InterPro" id="IPR011701">
    <property type="entry name" value="MFS"/>
</dbReference>
<dbReference type="PANTHER" id="PTHR23508:SF10">
    <property type="entry name" value="CARBOXYLIC ACID TRANSPORTER PROTEIN HOMOLOG"/>
    <property type="match status" value="1"/>
</dbReference>
<keyword evidence="2 5" id="KW-0812">Transmembrane</keyword>
<dbReference type="Pfam" id="PF07690">
    <property type="entry name" value="MFS_1"/>
    <property type="match status" value="1"/>
</dbReference>
<dbReference type="Gene3D" id="1.20.1250.20">
    <property type="entry name" value="MFS general substrate transporter like domains"/>
    <property type="match status" value="1"/>
</dbReference>
<feature type="transmembrane region" description="Helical" evidence="5">
    <location>
        <begin position="55"/>
        <end position="74"/>
    </location>
</feature>
<feature type="transmembrane region" description="Helical" evidence="5">
    <location>
        <begin position="144"/>
        <end position="167"/>
    </location>
</feature>
<comment type="subcellular location">
    <subcellularLocation>
        <location evidence="1">Cell membrane</location>
        <topology evidence="1">Multi-pass membrane protein</topology>
    </subcellularLocation>
</comment>
<feature type="transmembrane region" description="Helical" evidence="5">
    <location>
        <begin position="291"/>
        <end position="311"/>
    </location>
</feature>
<comment type="caution">
    <text evidence="7">The sequence shown here is derived from an EMBL/GenBank/DDBJ whole genome shotgun (WGS) entry which is preliminary data.</text>
</comment>
<dbReference type="PROSITE" id="PS00216">
    <property type="entry name" value="SUGAR_TRANSPORT_1"/>
    <property type="match status" value="1"/>
</dbReference>
<name>A0A2U1T323_9MICO</name>
<feature type="transmembrane region" description="Helical" evidence="5">
    <location>
        <begin position="343"/>
        <end position="364"/>
    </location>
</feature>
<dbReference type="AlphaFoldDB" id="A0A2U1T323"/>
<feature type="transmembrane region" description="Helical" evidence="5">
    <location>
        <begin position="318"/>
        <end position="337"/>
    </location>
</feature>
<evidence type="ECO:0000259" key="6">
    <source>
        <dbReference type="PROSITE" id="PS50850"/>
    </source>
</evidence>
<dbReference type="KEGG" id="salc:C2138_01980"/>
<evidence type="ECO:0000256" key="3">
    <source>
        <dbReference type="ARBA" id="ARBA00022989"/>
    </source>
</evidence>
<reference evidence="8" key="1">
    <citation type="submission" date="2018-04" db="EMBL/GenBank/DDBJ databases">
        <authorList>
            <person name="Liu S."/>
            <person name="Wang Z."/>
            <person name="Li J."/>
        </authorList>
    </citation>
    <scope>NUCLEOTIDE SEQUENCE [LARGE SCALE GENOMIC DNA]</scope>
    <source>
        <strain evidence="8">S1194</strain>
    </source>
</reference>
<dbReference type="PROSITE" id="PS50850">
    <property type="entry name" value="MFS"/>
    <property type="match status" value="1"/>
</dbReference>
<evidence type="ECO:0000256" key="5">
    <source>
        <dbReference type="SAM" id="Phobius"/>
    </source>
</evidence>
<evidence type="ECO:0000256" key="2">
    <source>
        <dbReference type="ARBA" id="ARBA00022692"/>
    </source>
</evidence>
<dbReference type="PANTHER" id="PTHR23508">
    <property type="entry name" value="CARBOXYLIC ACID TRANSPORTER PROTEIN HOMOLOG"/>
    <property type="match status" value="1"/>
</dbReference>
<dbReference type="InterPro" id="IPR036259">
    <property type="entry name" value="MFS_trans_sf"/>
</dbReference>
<keyword evidence="3 5" id="KW-1133">Transmembrane helix</keyword>
<dbReference type="EMBL" id="QEEX01000001">
    <property type="protein sequence ID" value="PWB98258.1"/>
    <property type="molecule type" value="Genomic_DNA"/>
</dbReference>
<keyword evidence="4 5" id="KW-0472">Membrane</keyword>
<feature type="transmembrane region" description="Helical" evidence="5">
    <location>
        <begin position="376"/>
        <end position="396"/>
    </location>
</feature>
<dbReference type="GO" id="GO:0046943">
    <property type="term" value="F:carboxylic acid transmembrane transporter activity"/>
    <property type="evidence" value="ECO:0007669"/>
    <property type="project" value="TreeGrafter"/>
</dbReference>
<evidence type="ECO:0000256" key="1">
    <source>
        <dbReference type="ARBA" id="ARBA00004651"/>
    </source>
</evidence>
<gene>
    <name evidence="7" type="ORF">DF220_10790</name>
</gene>